<dbReference type="PROSITE" id="PS50928">
    <property type="entry name" value="ABC_TM1"/>
    <property type="match status" value="1"/>
</dbReference>
<keyword evidence="4 7" id="KW-0812">Transmembrane</keyword>
<evidence type="ECO:0000259" key="8">
    <source>
        <dbReference type="PROSITE" id="PS50928"/>
    </source>
</evidence>
<keyword evidence="2" id="KW-0813">Transport</keyword>
<comment type="subcellular location">
    <subcellularLocation>
        <location evidence="1">Cell membrane</location>
        <topology evidence="1">Multi-pass membrane protein</topology>
    </subcellularLocation>
</comment>
<dbReference type="Pfam" id="PF12911">
    <property type="entry name" value="OppC_N"/>
    <property type="match status" value="1"/>
</dbReference>
<dbReference type="EMBL" id="UINC01006520">
    <property type="protein sequence ID" value="SVA28016.1"/>
    <property type="molecule type" value="Genomic_DNA"/>
</dbReference>
<evidence type="ECO:0000256" key="3">
    <source>
        <dbReference type="ARBA" id="ARBA00022475"/>
    </source>
</evidence>
<evidence type="ECO:0000256" key="1">
    <source>
        <dbReference type="ARBA" id="ARBA00004651"/>
    </source>
</evidence>
<evidence type="ECO:0000313" key="9">
    <source>
        <dbReference type="EMBL" id="SVA28016.1"/>
    </source>
</evidence>
<dbReference type="InterPro" id="IPR000515">
    <property type="entry name" value="MetI-like"/>
</dbReference>
<feature type="domain" description="ABC transmembrane type-1" evidence="8">
    <location>
        <begin position="95"/>
        <end position="284"/>
    </location>
</feature>
<feature type="transmembrane region" description="Helical" evidence="7">
    <location>
        <begin position="135"/>
        <end position="154"/>
    </location>
</feature>
<keyword evidence="3" id="KW-1003">Cell membrane</keyword>
<proteinExistence type="predicted"/>
<feature type="transmembrane region" description="Helical" evidence="7">
    <location>
        <begin position="261"/>
        <end position="284"/>
    </location>
</feature>
<organism evidence="9">
    <name type="scientific">marine metagenome</name>
    <dbReference type="NCBI Taxonomy" id="408172"/>
    <lineage>
        <taxon>unclassified sequences</taxon>
        <taxon>metagenomes</taxon>
        <taxon>ecological metagenomes</taxon>
    </lineage>
</organism>
<dbReference type="GO" id="GO:0005886">
    <property type="term" value="C:plasma membrane"/>
    <property type="evidence" value="ECO:0007669"/>
    <property type="project" value="UniProtKB-SubCell"/>
</dbReference>
<dbReference type="PANTHER" id="PTHR43386">
    <property type="entry name" value="OLIGOPEPTIDE TRANSPORT SYSTEM PERMEASE PROTEIN APPC"/>
    <property type="match status" value="1"/>
</dbReference>
<feature type="transmembrane region" description="Helical" evidence="7">
    <location>
        <begin position="160"/>
        <end position="177"/>
    </location>
</feature>
<dbReference type="InterPro" id="IPR050366">
    <property type="entry name" value="BP-dependent_transpt_permease"/>
</dbReference>
<evidence type="ECO:0000256" key="4">
    <source>
        <dbReference type="ARBA" id="ARBA00022692"/>
    </source>
</evidence>
<gene>
    <name evidence="9" type="ORF">METZ01_LOCUS80870</name>
</gene>
<accession>A0A381UII3</accession>
<feature type="transmembrane region" description="Helical" evidence="7">
    <location>
        <begin position="97"/>
        <end position="123"/>
    </location>
</feature>
<evidence type="ECO:0000256" key="2">
    <source>
        <dbReference type="ARBA" id="ARBA00022448"/>
    </source>
</evidence>
<reference evidence="9" key="1">
    <citation type="submission" date="2018-05" db="EMBL/GenBank/DDBJ databases">
        <authorList>
            <person name="Lanie J.A."/>
            <person name="Ng W.-L."/>
            <person name="Kazmierczak K.M."/>
            <person name="Andrzejewski T.M."/>
            <person name="Davidsen T.M."/>
            <person name="Wayne K.J."/>
            <person name="Tettelin H."/>
            <person name="Glass J.I."/>
            <person name="Rusch D."/>
            <person name="Podicherti R."/>
            <person name="Tsui H.-C.T."/>
            <person name="Winkler M.E."/>
        </authorList>
    </citation>
    <scope>NUCLEOTIDE SEQUENCE</scope>
</reference>
<dbReference type="InterPro" id="IPR035906">
    <property type="entry name" value="MetI-like_sf"/>
</dbReference>
<dbReference type="InterPro" id="IPR025966">
    <property type="entry name" value="OppC_N"/>
</dbReference>
<dbReference type="PANTHER" id="PTHR43386:SF1">
    <property type="entry name" value="D,D-DIPEPTIDE TRANSPORT SYSTEM PERMEASE PROTEIN DDPC-RELATED"/>
    <property type="match status" value="1"/>
</dbReference>
<evidence type="ECO:0000256" key="7">
    <source>
        <dbReference type="SAM" id="Phobius"/>
    </source>
</evidence>
<keyword evidence="5 7" id="KW-1133">Transmembrane helix</keyword>
<protein>
    <recommendedName>
        <fullName evidence="8">ABC transmembrane type-1 domain-containing protein</fullName>
    </recommendedName>
</protein>
<feature type="transmembrane region" description="Helical" evidence="7">
    <location>
        <begin position="28"/>
        <end position="50"/>
    </location>
</feature>
<name>A0A381UII3_9ZZZZ</name>
<dbReference type="AlphaFoldDB" id="A0A381UII3"/>
<dbReference type="CDD" id="cd06261">
    <property type="entry name" value="TM_PBP2"/>
    <property type="match status" value="1"/>
</dbReference>
<keyword evidence="6 7" id="KW-0472">Membrane</keyword>
<dbReference type="Gene3D" id="1.10.3720.10">
    <property type="entry name" value="MetI-like"/>
    <property type="match status" value="1"/>
</dbReference>
<feature type="transmembrane region" description="Helical" evidence="7">
    <location>
        <begin position="212"/>
        <end position="241"/>
    </location>
</feature>
<dbReference type="Pfam" id="PF00528">
    <property type="entry name" value="BPD_transp_1"/>
    <property type="match status" value="1"/>
</dbReference>
<sequence>MADESINFGPRPGIIGYPKRAWDFIRRWPVIPVIILALLIFSAVFAPIVAPHSPYDQSLRDRTTAPAWDERGSSKYLLGTDHVGRDVLSRVIHGARISLMVTLVALGSGILIGVTLGLIAGWYGGFFDEIIARIVDIWLALPFLLVALVVVIVFGQSVPTMMLVLAMVSWSTFVRNVRAEVLTLKTRDYVELARVAGASTPRILIKHIIPGVVNTVFVIATLNVGGLILTEATLSFLGAGIPSPTPAWGLMVAEGRDYLRSHWWIPVVPGTAIALVVMSLNFLGDWLRDRFDPRLRQI</sequence>
<evidence type="ECO:0000256" key="6">
    <source>
        <dbReference type="ARBA" id="ARBA00023136"/>
    </source>
</evidence>
<dbReference type="GO" id="GO:0055085">
    <property type="term" value="P:transmembrane transport"/>
    <property type="evidence" value="ECO:0007669"/>
    <property type="project" value="InterPro"/>
</dbReference>
<dbReference type="SUPFAM" id="SSF161098">
    <property type="entry name" value="MetI-like"/>
    <property type="match status" value="1"/>
</dbReference>
<evidence type="ECO:0000256" key="5">
    <source>
        <dbReference type="ARBA" id="ARBA00022989"/>
    </source>
</evidence>